<dbReference type="OrthoDB" id="2065409at2"/>
<dbReference type="EMBL" id="PPTP01000001">
    <property type="protein sequence ID" value="RDB57547.1"/>
    <property type="molecule type" value="Genomic_DNA"/>
</dbReference>
<evidence type="ECO:0000313" key="1">
    <source>
        <dbReference type="EMBL" id="RDB57547.1"/>
    </source>
</evidence>
<organism evidence="1 2">
    <name type="scientific">Senegalimassilia anaerobia</name>
    <dbReference type="NCBI Taxonomy" id="1473216"/>
    <lineage>
        <taxon>Bacteria</taxon>
        <taxon>Bacillati</taxon>
        <taxon>Actinomycetota</taxon>
        <taxon>Coriobacteriia</taxon>
        <taxon>Coriobacteriales</taxon>
        <taxon>Coriobacteriaceae</taxon>
        <taxon>Senegalimassilia</taxon>
    </lineage>
</organism>
<dbReference type="AlphaFoldDB" id="A0A369LFX9"/>
<evidence type="ECO:0008006" key="3">
    <source>
        <dbReference type="Google" id="ProtNLM"/>
    </source>
</evidence>
<gene>
    <name evidence="1" type="ORF">C1880_01650</name>
</gene>
<comment type="caution">
    <text evidence="1">The sequence shown here is derived from an EMBL/GenBank/DDBJ whole genome shotgun (WGS) entry which is preliminary data.</text>
</comment>
<evidence type="ECO:0000313" key="2">
    <source>
        <dbReference type="Proteomes" id="UP000253792"/>
    </source>
</evidence>
<name>A0A369LFX9_9ACTN</name>
<accession>A0A369LFX9</accession>
<keyword evidence="2" id="KW-1185">Reference proteome</keyword>
<sequence length="72" mass="8373">MISMSKAYSIRQPRMEGDSIAEISRKLEVSRDTVYKYLAMEDLSQRPPAPRAKASVLDRYRPLCLIRFSLHE</sequence>
<dbReference type="Proteomes" id="UP000253792">
    <property type="component" value="Unassembled WGS sequence"/>
</dbReference>
<proteinExistence type="predicted"/>
<reference evidence="1 2" key="1">
    <citation type="journal article" date="2018" name="Elife">
        <title>Discovery and characterization of a prevalent human gut bacterial enzyme sufficient for the inactivation of a family of plant toxins.</title>
        <authorList>
            <person name="Koppel N."/>
            <person name="Bisanz J.E."/>
            <person name="Pandelia M.E."/>
            <person name="Turnbaugh P.J."/>
            <person name="Balskus E.P."/>
        </authorList>
    </citation>
    <scope>NUCLEOTIDE SEQUENCE [LARGE SCALE GENOMIC DNA]</scope>
    <source>
        <strain evidence="2">anaerobia AP69FAA</strain>
    </source>
</reference>
<dbReference type="RefSeq" id="WP_114620036.1">
    <property type="nucleotide sequence ID" value="NZ_PPTP01000001.1"/>
</dbReference>
<protein>
    <recommendedName>
        <fullName evidence="3">Resolvase HTH domain-containing protein</fullName>
    </recommendedName>
</protein>